<feature type="transmembrane region" description="Helical" evidence="13">
    <location>
        <begin position="80"/>
        <end position="98"/>
    </location>
</feature>
<evidence type="ECO:0000256" key="10">
    <source>
        <dbReference type="ARBA" id="ARBA00023049"/>
    </source>
</evidence>
<feature type="transmembrane region" description="Helical" evidence="13">
    <location>
        <begin position="137"/>
        <end position="154"/>
    </location>
</feature>
<keyword evidence="12" id="KW-0175">Coiled coil</keyword>
<dbReference type="GO" id="GO:0008237">
    <property type="term" value="F:metallopeptidase activity"/>
    <property type="evidence" value="ECO:0007669"/>
    <property type="project" value="UniProtKB-KW"/>
</dbReference>
<dbReference type="Pfam" id="PF02163">
    <property type="entry name" value="Peptidase_M50"/>
    <property type="match status" value="1"/>
</dbReference>
<evidence type="ECO:0000256" key="2">
    <source>
        <dbReference type="ARBA" id="ARBA00004141"/>
    </source>
</evidence>
<evidence type="ECO:0000259" key="14">
    <source>
        <dbReference type="Pfam" id="PF02163"/>
    </source>
</evidence>
<evidence type="ECO:0000256" key="11">
    <source>
        <dbReference type="ARBA" id="ARBA00023136"/>
    </source>
</evidence>
<evidence type="ECO:0000256" key="7">
    <source>
        <dbReference type="ARBA" id="ARBA00022801"/>
    </source>
</evidence>
<evidence type="ECO:0000256" key="13">
    <source>
        <dbReference type="SAM" id="Phobius"/>
    </source>
</evidence>
<dbReference type="EMBL" id="NVOR01000021">
    <property type="protein sequence ID" value="PED83249.1"/>
    <property type="molecule type" value="Genomic_DNA"/>
</dbReference>
<dbReference type="RefSeq" id="WP_097897346.1">
    <property type="nucleotide sequence ID" value="NZ_NVOR01000021.1"/>
</dbReference>
<organism evidence="15 16">
    <name type="scientific">Bacillus pseudomycoides</name>
    <dbReference type="NCBI Taxonomy" id="64104"/>
    <lineage>
        <taxon>Bacteria</taxon>
        <taxon>Bacillati</taxon>
        <taxon>Bacillota</taxon>
        <taxon>Bacilli</taxon>
        <taxon>Bacillales</taxon>
        <taxon>Bacillaceae</taxon>
        <taxon>Bacillus</taxon>
        <taxon>Bacillus cereus group</taxon>
    </lineage>
</organism>
<evidence type="ECO:0000256" key="8">
    <source>
        <dbReference type="ARBA" id="ARBA00022833"/>
    </source>
</evidence>
<comment type="similarity">
    <text evidence="3">Belongs to the peptidase M50B family.</text>
</comment>
<evidence type="ECO:0000313" key="15">
    <source>
        <dbReference type="EMBL" id="PED83249.1"/>
    </source>
</evidence>
<sequence>MKKNNTKGLWGILAAVGIFLLSKLKWVFAILKFAKFSTVFSMLLSLGAYATIYGWKFGVALIYLLFVHEMGHLWAARRKGIPTSPAIFIPFMGALIGMKELPKNAKDEAYLAYMGPLFGLLSFLPAIPLYMITNEPFWALVILLGSMLNFFNLIPVSPLDGGRIISVVSTKIWIVGLVVLLGYSIFFKSIMGGFIFIIGCMELYRIMKRNKPIEELGYKVDVMKTYIAKVQEEFQETEAVHRTIYMIHHEMNLLKQKEKENRLETGERQRIEVLGYLLPKFEQFDYVPYEDEKEEHLLRIKEALEVSERKMNEWKKEKKQQEDYYKVDAKTRWIVFVCYMGLLAILGYAAYKGHFILQEYLPQRNV</sequence>
<feature type="transmembrane region" description="Helical" evidence="13">
    <location>
        <begin position="12"/>
        <end position="34"/>
    </location>
</feature>
<dbReference type="GO" id="GO:0046872">
    <property type="term" value="F:metal ion binding"/>
    <property type="evidence" value="ECO:0007669"/>
    <property type="project" value="UniProtKB-KW"/>
</dbReference>
<protein>
    <recommendedName>
        <fullName evidence="14">Peptidase M50 domain-containing protein</fullName>
    </recommendedName>
</protein>
<comment type="cofactor">
    <cofactor evidence="1">
        <name>Zn(2+)</name>
        <dbReference type="ChEBI" id="CHEBI:29105"/>
    </cofactor>
</comment>
<comment type="subcellular location">
    <subcellularLocation>
        <location evidence="2">Membrane</location>
        <topology evidence="2">Multi-pass membrane protein</topology>
    </subcellularLocation>
</comment>
<evidence type="ECO:0000256" key="3">
    <source>
        <dbReference type="ARBA" id="ARBA00007931"/>
    </source>
</evidence>
<name>A0AA91VDY1_9BACI</name>
<gene>
    <name evidence="15" type="ORF">CON65_08140</name>
</gene>
<dbReference type="PANTHER" id="PTHR39188">
    <property type="entry name" value="MEMBRANE-ASSOCIATED ZINC METALLOPROTEASE M50B"/>
    <property type="match status" value="1"/>
</dbReference>
<evidence type="ECO:0000256" key="9">
    <source>
        <dbReference type="ARBA" id="ARBA00022989"/>
    </source>
</evidence>
<dbReference type="AlphaFoldDB" id="A0AA91VDY1"/>
<keyword evidence="9 13" id="KW-1133">Transmembrane helix</keyword>
<keyword evidence="7" id="KW-0378">Hydrolase</keyword>
<keyword evidence="11 13" id="KW-0472">Membrane</keyword>
<dbReference type="CDD" id="cd06160">
    <property type="entry name" value="S2P-M50_like_2"/>
    <property type="match status" value="1"/>
</dbReference>
<feature type="domain" description="Peptidase M50" evidence="14">
    <location>
        <begin position="57"/>
        <end position="128"/>
    </location>
</feature>
<feature type="transmembrane region" description="Helical" evidence="13">
    <location>
        <begin position="46"/>
        <end position="68"/>
    </location>
</feature>
<proteinExistence type="inferred from homology"/>
<keyword evidence="6" id="KW-0479">Metal-binding</keyword>
<dbReference type="InterPro" id="IPR008915">
    <property type="entry name" value="Peptidase_M50"/>
</dbReference>
<accession>A0AA91VDY1</accession>
<keyword evidence="4" id="KW-0645">Protease</keyword>
<dbReference type="Proteomes" id="UP000221020">
    <property type="component" value="Unassembled WGS sequence"/>
</dbReference>
<keyword evidence="10" id="KW-0482">Metalloprotease</keyword>
<evidence type="ECO:0000256" key="1">
    <source>
        <dbReference type="ARBA" id="ARBA00001947"/>
    </source>
</evidence>
<keyword evidence="5 13" id="KW-0812">Transmembrane</keyword>
<evidence type="ECO:0000256" key="5">
    <source>
        <dbReference type="ARBA" id="ARBA00022692"/>
    </source>
</evidence>
<dbReference type="GO" id="GO:0016020">
    <property type="term" value="C:membrane"/>
    <property type="evidence" value="ECO:0007669"/>
    <property type="project" value="UniProtKB-SubCell"/>
</dbReference>
<evidence type="ECO:0000313" key="16">
    <source>
        <dbReference type="Proteomes" id="UP000221020"/>
    </source>
</evidence>
<feature type="transmembrane region" description="Helical" evidence="13">
    <location>
        <begin position="110"/>
        <end position="130"/>
    </location>
</feature>
<dbReference type="PANTHER" id="PTHR39188:SF3">
    <property type="entry name" value="STAGE IV SPORULATION PROTEIN FB"/>
    <property type="match status" value="1"/>
</dbReference>
<keyword evidence="8" id="KW-0862">Zinc</keyword>
<feature type="coiled-coil region" evidence="12">
    <location>
        <begin position="297"/>
        <end position="324"/>
    </location>
</feature>
<feature type="transmembrane region" description="Helical" evidence="13">
    <location>
        <begin position="174"/>
        <end position="201"/>
    </location>
</feature>
<comment type="caution">
    <text evidence="15">The sequence shown here is derived from an EMBL/GenBank/DDBJ whole genome shotgun (WGS) entry which is preliminary data.</text>
</comment>
<reference evidence="15 16" key="1">
    <citation type="submission" date="2017-09" db="EMBL/GenBank/DDBJ databases">
        <title>Large-scale bioinformatics analysis of Bacillus genomes uncovers conserved roles of natural products in bacterial physiology.</title>
        <authorList>
            <consortium name="Agbiome Team Llc"/>
            <person name="Bleich R.M."/>
            <person name="Grubbs K.J."/>
            <person name="Santa Maria K.C."/>
            <person name="Allen S.E."/>
            <person name="Farag S."/>
            <person name="Shank E.A."/>
            <person name="Bowers A."/>
        </authorList>
    </citation>
    <scope>NUCLEOTIDE SEQUENCE [LARGE SCALE GENOMIC DNA]</scope>
    <source>
        <strain evidence="15 16">AFS092012</strain>
    </source>
</reference>
<evidence type="ECO:0000256" key="4">
    <source>
        <dbReference type="ARBA" id="ARBA00022670"/>
    </source>
</evidence>
<evidence type="ECO:0000256" key="6">
    <source>
        <dbReference type="ARBA" id="ARBA00022723"/>
    </source>
</evidence>
<dbReference type="GO" id="GO:0006508">
    <property type="term" value="P:proteolysis"/>
    <property type="evidence" value="ECO:0007669"/>
    <property type="project" value="UniProtKB-KW"/>
</dbReference>
<evidence type="ECO:0000256" key="12">
    <source>
        <dbReference type="SAM" id="Coils"/>
    </source>
</evidence>
<feature type="transmembrane region" description="Helical" evidence="13">
    <location>
        <begin position="333"/>
        <end position="351"/>
    </location>
</feature>